<keyword evidence="2 5" id="KW-0812">Transmembrane</keyword>
<feature type="transmembrane region" description="Helical" evidence="5">
    <location>
        <begin position="533"/>
        <end position="555"/>
    </location>
</feature>
<feature type="transmembrane region" description="Helical" evidence="5">
    <location>
        <begin position="438"/>
        <end position="462"/>
    </location>
</feature>
<dbReference type="AlphaFoldDB" id="A0AA39V9J0"/>
<keyword evidence="3 5" id="KW-1133">Transmembrane helix</keyword>
<feature type="transmembrane region" description="Helical" evidence="5">
    <location>
        <begin position="129"/>
        <end position="152"/>
    </location>
</feature>
<dbReference type="Gene3D" id="1.20.1740.10">
    <property type="entry name" value="Amino acid/polyamine transporter I"/>
    <property type="match status" value="1"/>
</dbReference>
<dbReference type="InterPro" id="IPR002293">
    <property type="entry name" value="AA/rel_permease1"/>
</dbReference>
<gene>
    <name evidence="6" type="ORF">JMJ35_001734</name>
</gene>
<evidence type="ECO:0000256" key="4">
    <source>
        <dbReference type="ARBA" id="ARBA00023136"/>
    </source>
</evidence>
<feature type="transmembrane region" description="Helical" evidence="5">
    <location>
        <begin position="413"/>
        <end position="432"/>
    </location>
</feature>
<dbReference type="GO" id="GO:0016020">
    <property type="term" value="C:membrane"/>
    <property type="evidence" value="ECO:0007669"/>
    <property type="project" value="UniProtKB-SubCell"/>
</dbReference>
<evidence type="ECO:0000256" key="1">
    <source>
        <dbReference type="ARBA" id="ARBA00004141"/>
    </source>
</evidence>
<comment type="subcellular location">
    <subcellularLocation>
        <location evidence="1">Membrane</location>
        <topology evidence="1">Multi-pass membrane protein</topology>
    </subcellularLocation>
</comment>
<evidence type="ECO:0000256" key="3">
    <source>
        <dbReference type="ARBA" id="ARBA00022989"/>
    </source>
</evidence>
<accession>A0AA39V9J0</accession>
<sequence length="635" mass="70378">MNRALKNERVYRAIPEVQKLGEFSVICTILIRTIRTGIFVVPAIVLKATGSVGASLLLWFLTPILAICALFVWLEMGLGVPKFPVLPKDRSGNVRPGPVKEVCTPRNGGEKNYLEHVYDIPRTATSCMYGMLFIILGNLSGNAIEFGVYVLQASYGTDTEGNIRTENSVGKVRGLAIACISSACLLHFTWRKGGIYMIDILAILKTILLIATMCIGFAASAGAKFTLDSSSPPYHGYRPVHGGTIDPITQQWSSNFDPSTSFKHASHSLSNYASSILYILHTFSGYVQPFYVLSEVKRPKATFTRSTTIAMSIVYVLFTLVNVAYLCAVTFNNRFRSSCNSGQYPCAPDMATGNNIVMTFTAARVKQELAKEGVIPFYQFFAASHRTPWSYLPAWIGGCKKDEQPEESPGPALLLHFAFVGILIGATSGTSIPTNYKLLVALYSYGIVLGVGFFVSLGLLWLRFRGTKFYFKIFGHHLREGNPLRDSREWTSDSKINSWVTLAAAILYVAATGFLIGALWIPPATGSPFKYDVEWYVTPVTCIGIVLLGLVYYFALTKLYAKYFKGGRKFHVSRSATLKHDQEDIQEKEEVLVEWLHKTGPKKKNFPINEDSEGDVGRESIEHIHNENGVELDEI</sequence>
<dbReference type="PANTHER" id="PTHR11785">
    <property type="entry name" value="AMINO ACID TRANSPORTER"/>
    <property type="match status" value="1"/>
</dbReference>
<dbReference type="InterPro" id="IPR050598">
    <property type="entry name" value="AminoAcid_Transporter"/>
</dbReference>
<name>A0AA39V9J0_9LECA</name>
<comment type="caution">
    <text evidence="6">The sequence shown here is derived from an EMBL/GenBank/DDBJ whole genome shotgun (WGS) entry which is preliminary data.</text>
</comment>
<dbReference type="Proteomes" id="UP001166286">
    <property type="component" value="Unassembled WGS sequence"/>
</dbReference>
<keyword evidence="4 5" id="KW-0472">Membrane</keyword>
<evidence type="ECO:0000313" key="6">
    <source>
        <dbReference type="EMBL" id="KAK0515700.1"/>
    </source>
</evidence>
<keyword evidence="7" id="KW-1185">Reference proteome</keyword>
<feature type="transmembrane region" description="Helical" evidence="5">
    <location>
        <begin position="56"/>
        <end position="74"/>
    </location>
</feature>
<evidence type="ECO:0008006" key="8">
    <source>
        <dbReference type="Google" id="ProtNLM"/>
    </source>
</evidence>
<feature type="transmembrane region" description="Helical" evidence="5">
    <location>
        <begin position="202"/>
        <end position="223"/>
    </location>
</feature>
<dbReference type="Pfam" id="PF13520">
    <property type="entry name" value="AA_permease_2"/>
    <property type="match status" value="2"/>
</dbReference>
<dbReference type="GO" id="GO:0015179">
    <property type="term" value="F:L-amino acid transmembrane transporter activity"/>
    <property type="evidence" value="ECO:0007669"/>
    <property type="project" value="TreeGrafter"/>
</dbReference>
<feature type="transmembrane region" description="Helical" evidence="5">
    <location>
        <begin position="309"/>
        <end position="331"/>
    </location>
</feature>
<proteinExistence type="predicted"/>
<evidence type="ECO:0000313" key="7">
    <source>
        <dbReference type="Proteomes" id="UP001166286"/>
    </source>
</evidence>
<dbReference type="EMBL" id="JAFEKC020000003">
    <property type="protein sequence ID" value="KAK0515700.1"/>
    <property type="molecule type" value="Genomic_DNA"/>
</dbReference>
<protein>
    <recommendedName>
        <fullName evidence="8">High-affinity methionine permease</fullName>
    </recommendedName>
</protein>
<evidence type="ECO:0000256" key="5">
    <source>
        <dbReference type="SAM" id="Phobius"/>
    </source>
</evidence>
<feature type="transmembrane region" description="Helical" evidence="5">
    <location>
        <begin position="499"/>
        <end position="521"/>
    </location>
</feature>
<reference evidence="6" key="1">
    <citation type="submission" date="2023-03" db="EMBL/GenBank/DDBJ databases">
        <title>Complete genome of Cladonia borealis.</title>
        <authorList>
            <person name="Park H."/>
        </authorList>
    </citation>
    <scope>NUCLEOTIDE SEQUENCE</scope>
    <source>
        <strain evidence="6">ANT050790</strain>
    </source>
</reference>
<dbReference type="PIRSF" id="PIRSF006060">
    <property type="entry name" value="AA_transporter"/>
    <property type="match status" value="1"/>
</dbReference>
<organism evidence="6 7">
    <name type="scientific">Cladonia borealis</name>
    <dbReference type="NCBI Taxonomy" id="184061"/>
    <lineage>
        <taxon>Eukaryota</taxon>
        <taxon>Fungi</taxon>
        <taxon>Dikarya</taxon>
        <taxon>Ascomycota</taxon>
        <taxon>Pezizomycotina</taxon>
        <taxon>Lecanoromycetes</taxon>
        <taxon>OSLEUM clade</taxon>
        <taxon>Lecanoromycetidae</taxon>
        <taxon>Lecanorales</taxon>
        <taxon>Lecanorineae</taxon>
        <taxon>Cladoniaceae</taxon>
        <taxon>Cladonia</taxon>
    </lineage>
</organism>
<evidence type="ECO:0000256" key="2">
    <source>
        <dbReference type="ARBA" id="ARBA00022692"/>
    </source>
</evidence>
<dbReference type="PANTHER" id="PTHR11785:SF382">
    <property type="entry name" value="LOW-AFFINITY METHIONINE PERMEASE"/>
    <property type="match status" value="1"/>
</dbReference>
<feature type="transmembrane region" description="Helical" evidence="5">
    <location>
        <begin position="172"/>
        <end position="190"/>
    </location>
</feature>